<comment type="subcellular location">
    <subcellularLocation>
        <location evidence="1">Cell membrane</location>
        <topology evidence="1">Multi-pass membrane protein</topology>
    </subcellularLocation>
</comment>
<evidence type="ECO:0000313" key="10">
    <source>
        <dbReference type="EMBL" id="TWU16846.1"/>
    </source>
</evidence>
<dbReference type="InterPro" id="IPR023408">
    <property type="entry name" value="MscS_beta-dom_sf"/>
</dbReference>
<organism evidence="10 11">
    <name type="scientific">Allorhodopirellula heiligendammensis</name>
    <dbReference type="NCBI Taxonomy" id="2714739"/>
    <lineage>
        <taxon>Bacteria</taxon>
        <taxon>Pseudomonadati</taxon>
        <taxon>Planctomycetota</taxon>
        <taxon>Planctomycetia</taxon>
        <taxon>Pirellulales</taxon>
        <taxon>Pirellulaceae</taxon>
        <taxon>Allorhodopirellula</taxon>
    </lineage>
</organism>
<feature type="transmembrane region" description="Helical" evidence="8">
    <location>
        <begin position="233"/>
        <end position="255"/>
    </location>
</feature>
<keyword evidence="11" id="KW-1185">Reference proteome</keyword>
<gene>
    <name evidence="10" type="primary">mscS_4</name>
    <name evidence="10" type="ORF">Poly21_40530</name>
</gene>
<dbReference type="InterPro" id="IPR011066">
    <property type="entry name" value="MscS_channel_C_sf"/>
</dbReference>
<feature type="transmembrane region" description="Helical" evidence="8">
    <location>
        <begin position="206"/>
        <end position="227"/>
    </location>
</feature>
<dbReference type="Pfam" id="PF00924">
    <property type="entry name" value="MS_channel_2nd"/>
    <property type="match status" value="1"/>
</dbReference>
<dbReference type="InterPro" id="IPR045275">
    <property type="entry name" value="MscS_archaea/bacteria_type"/>
</dbReference>
<dbReference type="EMBL" id="SJPU01000002">
    <property type="protein sequence ID" value="TWU16846.1"/>
    <property type="molecule type" value="Genomic_DNA"/>
</dbReference>
<sequence length="497" mass="54022">MVMDAASHSSRGSWHSSCGRDGSMYPILALLWLFITPSLILAQDQSPTADDVAAAVTSDAQADGKSVVVADAVQVDPVNSDTKIEHRLTNILQATGWFKSPQVRVDRGVAFLSGEADSIKHQQWAEATAMRTSDVVAVVNRIQVEELPLWNFAPAIVSLKQLGREFTSILPLILIAIVVVVLSYYVAIASAWFVRWFAHRRIESGLLRQVAGNVVAVLVFIVGLYIALRVSGLTRLAVTLLGGTGLIGLALGFAFRDIAENYLASILISLNHPFRVGDLIEVEGEKGYVRKVTTRGTVLNTLEGNQIQMPNSTVYKGKITNYTATPLSRQDFAVGIGFDDSATEAQEIIMRVLCEHVAIVEDPAPLAIVQSLGAATVNMRVFYWFDQTKHSPLKVSSSVIRLTKQELTKAKITMPDEARELVFPQGVPVRMVESADEQHHDRSLEIQPERPPARQPAAVIGESDTSVGEGDLSSEQSEVMRATANDATVDGEANLIA</sequence>
<evidence type="ECO:0000256" key="2">
    <source>
        <dbReference type="ARBA" id="ARBA00008017"/>
    </source>
</evidence>
<comment type="similarity">
    <text evidence="2">Belongs to the MscS (TC 1.A.23) family.</text>
</comment>
<dbReference type="SUPFAM" id="SSF50182">
    <property type="entry name" value="Sm-like ribonucleoproteins"/>
    <property type="match status" value="1"/>
</dbReference>
<dbReference type="PROSITE" id="PS50914">
    <property type="entry name" value="BON"/>
    <property type="match status" value="1"/>
</dbReference>
<reference evidence="10 11" key="1">
    <citation type="journal article" date="2020" name="Antonie Van Leeuwenhoek">
        <title>Rhodopirellula heiligendammensis sp. nov., Rhodopirellula pilleata sp. nov., and Rhodopirellula solitaria sp. nov. isolated from natural or artificial marine surfaces in Northern Germany and California, USA, and emended description of the genus Rhodopirellula.</title>
        <authorList>
            <person name="Kallscheuer N."/>
            <person name="Wiegand S."/>
            <person name="Jogler M."/>
            <person name="Boedeker C."/>
            <person name="Peeters S.H."/>
            <person name="Rast P."/>
            <person name="Heuer A."/>
            <person name="Jetten M.S.M."/>
            <person name="Rohde M."/>
            <person name="Jogler C."/>
        </authorList>
    </citation>
    <scope>NUCLEOTIDE SEQUENCE [LARGE SCALE GENOMIC DNA]</scope>
    <source>
        <strain evidence="10 11">Poly21</strain>
    </source>
</reference>
<dbReference type="Gene3D" id="1.10.287.1260">
    <property type="match status" value="1"/>
</dbReference>
<evidence type="ECO:0000256" key="3">
    <source>
        <dbReference type="ARBA" id="ARBA00022475"/>
    </source>
</evidence>
<keyword evidence="5 8" id="KW-1133">Transmembrane helix</keyword>
<dbReference type="Pfam" id="PF04972">
    <property type="entry name" value="BON"/>
    <property type="match status" value="1"/>
</dbReference>
<dbReference type="PANTHER" id="PTHR30221">
    <property type="entry name" value="SMALL-CONDUCTANCE MECHANOSENSITIVE CHANNEL"/>
    <property type="match status" value="1"/>
</dbReference>
<feature type="compositionally biased region" description="Basic and acidic residues" evidence="7">
    <location>
        <begin position="436"/>
        <end position="452"/>
    </location>
</feature>
<comment type="caution">
    <text evidence="10">The sequence shown here is derived from an EMBL/GenBank/DDBJ whole genome shotgun (WGS) entry which is preliminary data.</text>
</comment>
<dbReference type="Gene3D" id="3.30.70.100">
    <property type="match status" value="1"/>
</dbReference>
<accession>A0A5C6C014</accession>
<dbReference type="InterPro" id="IPR007055">
    <property type="entry name" value="BON_dom"/>
</dbReference>
<protein>
    <submittedName>
        <fullName evidence="10">Small-conductance mechanosensitive channel</fullName>
    </submittedName>
</protein>
<keyword evidence="6 8" id="KW-0472">Membrane</keyword>
<dbReference type="AlphaFoldDB" id="A0A5C6C014"/>
<feature type="region of interest" description="Disordered" evidence="7">
    <location>
        <begin position="433"/>
        <end position="497"/>
    </location>
</feature>
<dbReference type="GO" id="GO:0008381">
    <property type="term" value="F:mechanosensitive monoatomic ion channel activity"/>
    <property type="evidence" value="ECO:0007669"/>
    <property type="project" value="InterPro"/>
</dbReference>
<evidence type="ECO:0000256" key="4">
    <source>
        <dbReference type="ARBA" id="ARBA00022692"/>
    </source>
</evidence>
<dbReference type="GO" id="GO:0005886">
    <property type="term" value="C:plasma membrane"/>
    <property type="evidence" value="ECO:0007669"/>
    <property type="project" value="UniProtKB-SubCell"/>
</dbReference>
<dbReference type="InterPro" id="IPR006685">
    <property type="entry name" value="MscS_channel_2nd"/>
</dbReference>
<keyword evidence="3" id="KW-1003">Cell membrane</keyword>
<dbReference type="Proteomes" id="UP000319908">
    <property type="component" value="Unassembled WGS sequence"/>
</dbReference>
<evidence type="ECO:0000256" key="1">
    <source>
        <dbReference type="ARBA" id="ARBA00004651"/>
    </source>
</evidence>
<dbReference type="Pfam" id="PF21082">
    <property type="entry name" value="MS_channel_3rd"/>
    <property type="match status" value="1"/>
</dbReference>
<dbReference type="PANTHER" id="PTHR30221:SF1">
    <property type="entry name" value="SMALL-CONDUCTANCE MECHANOSENSITIVE CHANNEL"/>
    <property type="match status" value="1"/>
</dbReference>
<dbReference type="InterPro" id="IPR049278">
    <property type="entry name" value="MS_channel_C"/>
</dbReference>
<evidence type="ECO:0000256" key="6">
    <source>
        <dbReference type="ARBA" id="ARBA00023136"/>
    </source>
</evidence>
<feature type="transmembrane region" description="Helical" evidence="8">
    <location>
        <begin position="169"/>
        <end position="194"/>
    </location>
</feature>
<dbReference type="SUPFAM" id="SSF82689">
    <property type="entry name" value="Mechanosensitive channel protein MscS (YggB), C-terminal domain"/>
    <property type="match status" value="1"/>
</dbReference>
<evidence type="ECO:0000259" key="9">
    <source>
        <dbReference type="PROSITE" id="PS50914"/>
    </source>
</evidence>
<dbReference type="InterPro" id="IPR010920">
    <property type="entry name" value="LSM_dom_sf"/>
</dbReference>
<keyword evidence="4 8" id="KW-0812">Transmembrane</keyword>
<dbReference type="Gene3D" id="2.30.30.60">
    <property type="match status" value="1"/>
</dbReference>
<name>A0A5C6C014_9BACT</name>
<evidence type="ECO:0000256" key="5">
    <source>
        <dbReference type="ARBA" id="ARBA00022989"/>
    </source>
</evidence>
<evidence type="ECO:0000256" key="7">
    <source>
        <dbReference type="SAM" id="MobiDB-lite"/>
    </source>
</evidence>
<feature type="domain" description="BON" evidence="9">
    <location>
        <begin position="80"/>
        <end position="146"/>
    </location>
</feature>
<evidence type="ECO:0000313" key="11">
    <source>
        <dbReference type="Proteomes" id="UP000319908"/>
    </source>
</evidence>
<evidence type="ECO:0000256" key="8">
    <source>
        <dbReference type="SAM" id="Phobius"/>
    </source>
</evidence>
<proteinExistence type="inferred from homology"/>